<name>A0A2R6WN02_MARPO</name>
<sequence>MIRSHGSHRSFRFTTSVLCFRLSPASSPTEKPLYNRSPVQILSGSVHDSKMTLQVMIMESNAATLGEVSTGNLPQYVELVGKFGLPLPRASDSKSALCSYQIK</sequence>
<dbReference type="Proteomes" id="UP000244005">
    <property type="component" value="Unassembled WGS sequence"/>
</dbReference>
<dbReference type="AlphaFoldDB" id="A0A2R6WN02"/>
<proteinExistence type="predicted"/>
<reference evidence="2" key="1">
    <citation type="journal article" date="2017" name="Cell">
        <title>Insights into land plant evolution garnered from the Marchantia polymorpha genome.</title>
        <authorList>
            <person name="Bowman J.L."/>
            <person name="Kohchi T."/>
            <person name="Yamato K.T."/>
            <person name="Jenkins J."/>
            <person name="Shu S."/>
            <person name="Ishizaki K."/>
            <person name="Yamaoka S."/>
            <person name="Nishihama R."/>
            <person name="Nakamura Y."/>
            <person name="Berger F."/>
            <person name="Adam C."/>
            <person name="Aki S.S."/>
            <person name="Althoff F."/>
            <person name="Araki T."/>
            <person name="Arteaga-Vazquez M.A."/>
            <person name="Balasubrmanian S."/>
            <person name="Barry K."/>
            <person name="Bauer D."/>
            <person name="Boehm C.R."/>
            <person name="Briginshaw L."/>
            <person name="Caballero-Perez J."/>
            <person name="Catarino B."/>
            <person name="Chen F."/>
            <person name="Chiyoda S."/>
            <person name="Chovatia M."/>
            <person name="Davies K.M."/>
            <person name="Delmans M."/>
            <person name="Demura T."/>
            <person name="Dierschke T."/>
            <person name="Dolan L."/>
            <person name="Dorantes-Acosta A.E."/>
            <person name="Eklund D.M."/>
            <person name="Florent S.N."/>
            <person name="Flores-Sandoval E."/>
            <person name="Fujiyama A."/>
            <person name="Fukuzawa H."/>
            <person name="Galik B."/>
            <person name="Grimanelli D."/>
            <person name="Grimwood J."/>
            <person name="Grossniklaus U."/>
            <person name="Hamada T."/>
            <person name="Haseloff J."/>
            <person name="Hetherington A.J."/>
            <person name="Higo A."/>
            <person name="Hirakawa Y."/>
            <person name="Hundley H.N."/>
            <person name="Ikeda Y."/>
            <person name="Inoue K."/>
            <person name="Inoue S.I."/>
            <person name="Ishida S."/>
            <person name="Jia Q."/>
            <person name="Kakita M."/>
            <person name="Kanazawa T."/>
            <person name="Kawai Y."/>
            <person name="Kawashima T."/>
            <person name="Kennedy M."/>
            <person name="Kinose K."/>
            <person name="Kinoshita T."/>
            <person name="Kohara Y."/>
            <person name="Koide E."/>
            <person name="Komatsu K."/>
            <person name="Kopischke S."/>
            <person name="Kubo M."/>
            <person name="Kyozuka J."/>
            <person name="Lagercrantz U."/>
            <person name="Lin S.S."/>
            <person name="Lindquist E."/>
            <person name="Lipzen A.M."/>
            <person name="Lu C.W."/>
            <person name="De Luna E."/>
            <person name="Martienssen R.A."/>
            <person name="Minamino N."/>
            <person name="Mizutani M."/>
            <person name="Mizutani M."/>
            <person name="Mochizuki N."/>
            <person name="Monte I."/>
            <person name="Mosher R."/>
            <person name="Nagasaki H."/>
            <person name="Nakagami H."/>
            <person name="Naramoto S."/>
            <person name="Nishitani K."/>
            <person name="Ohtani M."/>
            <person name="Okamoto T."/>
            <person name="Okumura M."/>
            <person name="Phillips J."/>
            <person name="Pollak B."/>
            <person name="Reinders A."/>
            <person name="Rovekamp M."/>
            <person name="Sano R."/>
            <person name="Sawa S."/>
            <person name="Schmid M.W."/>
            <person name="Shirakawa M."/>
            <person name="Solano R."/>
            <person name="Spunde A."/>
            <person name="Suetsugu N."/>
            <person name="Sugano S."/>
            <person name="Sugiyama A."/>
            <person name="Sun R."/>
            <person name="Suzuki Y."/>
            <person name="Takenaka M."/>
            <person name="Takezawa D."/>
            <person name="Tomogane H."/>
            <person name="Tsuzuki M."/>
            <person name="Ueda T."/>
            <person name="Umeda M."/>
            <person name="Ward J.M."/>
            <person name="Watanabe Y."/>
            <person name="Yazaki K."/>
            <person name="Yokoyama R."/>
            <person name="Yoshitake Y."/>
            <person name="Yotsui I."/>
            <person name="Zachgo S."/>
            <person name="Schmutz J."/>
        </authorList>
    </citation>
    <scope>NUCLEOTIDE SEQUENCE [LARGE SCALE GENOMIC DNA]</scope>
    <source>
        <strain evidence="2">Tak-1</strain>
    </source>
</reference>
<evidence type="ECO:0000313" key="1">
    <source>
        <dbReference type="EMBL" id="PTQ35225.1"/>
    </source>
</evidence>
<evidence type="ECO:0000313" key="2">
    <source>
        <dbReference type="Proteomes" id="UP000244005"/>
    </source>
</evidence>
<keyword evidence="2" id="KW-1185">Reference proteome</keyword>
<accession>A0A2R6WN02</accession>
<protein>
    <submittedName>
        <fullName evidence="1">Uncharacterized protein</fullName>
    </submittedName>
</protein>
<dbReference type="EMBL" id="KZ772745">
    <property type="protein sequence ID" value="PTQ35225.1"/>
    <property type="molecule type" value="Genomic_DNA"/>
</dbReference>
<gene>
    <name evidence="1" type="ORF">MARPO_0073s0089</name>
</gene>
<dbReference type="Gramene" id="Mp5g18510.1">
    <property type="protein sequence ID" value="Mp5g18510.1.cds1"/>
    <property type="gene ID" value="Mp5g18510"/>
</dbReference>
<organism evidence="1 2">
    <name type="scientific">Marchantia polymorpha</name>
    <name type="common">Common liverwort</name>
    <name type="synonym">Marchantia aquatica</name>
    <dbReference type="NCBI Taxonomy" id="3197"/>
    <lineage>
        <taxon>Eukaryota</taxon>
        <taxon>Viridiplantae</taxon>
        <taxon>Streptophyta</taxon>
        <taxon>Embryophyta</taxon>
        <taxon>Marchantiophyta</taxon>
        <taxon>Marchantiopsida</taxon>
        <taxon>Marchantiidae</taxon>
        <taxon>Marchantiales</taxon>
        <taxon>Marchantiaceae</taxon>
        <taxon>Marchantia</taxon>
    </lineage>
</organism>